<organism evidence="2 3">
    <name type="scientific">Oculimacula yallundae</name>
    <dbReference type="NCBI Taxonomy" id="86028"/>
    <lineage>
        <taxon>Eukaryota</taxon>
        <taxon>Fungi</taxon>
        <taxon>Dikarya</taxon>
        <taxon>Ascomycota</taxon>
        <taxon>Pezizomycotina</taxon>
        <taxon>Leotiomycetes</taxon>
        <taxon>Helotiales</taxon>
        <taxon>Ploettnerulaceae</taxon>
        <taxon>Oculimacula</taxon>
    </lineage>
</organism>
<keyword evidence="3" id="KW-1185">Reference proteome</keyword>
<evidence type="ECO:0000256" key="1">
    <source>
        <dbReference type="SAM" id="MobiDB-lite"/>
    </source>
</evidence>
<evidence type="ECO:0000313" key="3">
    <source>
        <dbReference type="Proteomes" id="UP001595075"/>
    </source>
</evidence>
<gene>
    <name evidence="2" type="ORF">VTL71DRAFT_14488</name>
</gene>
<evidence type="ECO:0000313" key="2">
    <source>
        <dbReference type="EMBL" id="KAL2069809.1"/>
    </source>
</evidence>
<sequence>MPPNYFHSTSYQPSSDWHLYRATRVFPSPISQLPSQSSSHLISSEVIRSHSSLSLSDARDWLAGNLQYTIKILHTYIQTDTRKDYVCQARPGHEVSCPPLLRHTKSDLLLDCPLVKHMCGWLGEKSESNQNAEKDQPNADDGIVRKSRPWKDTNKRRHKVKVKESSADQVPTGEEDSREP</sequence>
<dbReference type="EMBL" id="JAZHXI010000007">
    <property type="protein sequence ID" value="KAL2069809.1"/>
    <property type="molecule type" value="Genomic_DNA"/>
</dbReference>
<accession>A0ABR4CJ59</accession>
<reference evidence="2 3" key="1">
    <citation type="journal article" date="2024" name="Commun. Biol.">
        <title>Comparative genomic analysis of thermophilic fungi reveals convergent evolutionary adaptations and gene losses.</title>
        <authorList>
            <person name="Steindorff A.S."/>
            <person name="Aguilar-Pontes M.V."/>
            <person name="Robinson A.J."/>
            <person name="Andreopoulos B."/>
            <person name="LaButti K."/>
            <person name="Kuo A."/>
            <person name="Mondo S."/>
            <person name="Riley R."/>
            <person name="Otillar R."/>
            <person name="Haridas S."/>
            <person name="Lipzen A."/>
            <person name="Grimwood J."/>
            <person name="Schmutz J."/>
            <person name="Clum A."/>
            <person name="Reid I.D."/>
            <person name="Moisan M.C."/>
            <person name="Butler G."/>
            <person name="Nguyen T.T.M."/>
            <person name="Dewar K."/>
            <person name="Conant G."/>
            <person name="Drula E."/>
            <person name="Henrissat B."/>
            <person name="Hansel C."/>
            <person name="Singer S."/>
            <person name="Hutchinson M.I."/>
            <person name="de Vries R.P."/>
            <person name="Natvig D.O."/>
            <person name="Powell A.J."/>
            <person name="Tsang A."/>
            <person name="Grigoriev I.V."/>
        </authorList>
    </citation>
    <scope>NUCLEOTIDE SEQUENCE [LARGE SCALE GENOMIC DNA]</scope>
    <source>
        <strain evidence="2 3">CBS 494.80</strain>
    </source>
</reference>
<proteinExistence type="predicted"/>
<feature type="compositionally biased region" description="Basic and acidic residues" evidence="1">
    <location>
        <begin position="127"/>
        <end position="137"/>
    </location>
</feature>
<name>A0ABR4CJ59_9HELO</name>
<dbReference type="Proteomes" id="UP001595075">
    <property type="component" value="Unassembled WGS sequence"/>
</dbReference>
<protein>
    <submittedName>
        <fullName evidence="2">Uncharacterized protein</fullName>
    </submittedName>
</protein>
<feature type="region of interest" description="Disordered" evidence="1">
    <location>
        <begin position="127"/>
        <end position="180"/>
    </location>
</feature>
<comment type="caution">
    <text evidence="2">The sequence shown here is derived from an EMBL/GenBank/DDBJ whole genome shotgun (WGS) entry which is preliminary data.</text>
</comment>